<name>A0A812JWB7_9DINO</name>
<dbReference type="OrthoDB" id="447003at2759"/>
<sequence length="772" mass="84462">MFLSVAPPPGLLIAAPHRCGKVRRRGKKPSPSKLERDARRQRQWRALLGVTAATVATGLASAVDVLLLGNCGLLSTFSVDWSQPAAGRMRDIFPLPEIQTWPSTVEFISDMQPAALKVANLCIVGLNAMWADFKSHKLTAAWRRAPTICQLEAQKHVAAKTARMLTRLQAVAGDNWVWRGAFQHFESACSSQYEPLRGDAVDLPLQAATCDPLQHIPKDLVSAISDSSAIFPEPLPPVQPLVPANEHDYKQYLILVARELGCGKLRLRRHVRGLASVFAAAKATEGRQRKIWNGAQLSALAARPPPPHRLANPSSLLDIHAETGKPLYYSKRDAETFFDTLRLPSDLQDFFAQPPLLVNDLLRETGLDLAALSGLTDDAAGVQLTDSEFVFPVHVVWPMGFSWSSAIAQGTTLACVAAAGVREESVLSVNHRPPSDQSELCLVATDDTVFVHQTLDRGTSTLQRFDGALAAAGIPRKKSKDITLVEQITVLGCDVSSRPHMAEPSQTKLLRCLACCLDLLRTKSASPGAVNGLLGLLQWFSLLQRPMFGVFDQIYEFVRREPNVRQPVPCNVLREIAVATSLLPLLSVSLDRGFHEQLLACDAAPEFGFGVSAVSSSKQELQELSRLAERRGDYVRLHGCEQSSGPCRLGFPHRLRYQKSDFRTVISSRARWAAHSGILEGHALLLTIKRLCRSRAKHHKKVVVLVDAKAVLGAAAKGRTSAPGFRGVIRSIGAHVLSCDLLLRLIYIPSESNPADEPSRGCKFSQPNNSRR</sequence>
<feature type="region of interest" description="Disordered" evidence="1">
    <location>
        <begin position="753"/>
        <end position="772"/>
    </location>
</feature>
<keyword evidence="2" id="KW-1133">Transmembrane helix</keyword>
<evidence type="ECO:0000313" key="4">
    <source>
        <dbReference type="Proteomes" id="UP000604046"/>
    </source>
</evidence>
<dbReference type="EMBL" id="CAJNDS010000524">
    <property type="protein sequence ID" value="CAE7215164.1"/>
    <property type="molecule type" value="Genomic_DNA"/>
</dbReference>
<evidence type="ECO:0000256" key="1">
    <source>
        <dbReference type="SAM" id="MobiDB-lite"/>
    </source>
</evidence>
<keyword evidence="2" id="KW-0472">Membrane</keyword>
<comment type="caution">
    <text evidence="3">The sequence shown here is derived from an EMBL/GenBank/DDBJ whole genome shotgun (WGS) entry which is preliminary data.</text>
</comment>
<dbReference type="Proteomes" id="UP000604046">
    <property type="component" value="Unassembled WGS sequence"/>
</dbReference>
<keyword evidence="2" id="KW-0812">Transmembrane</keyword>
<evidence type="ECO:0008006" key="5">
    <source>
        <dbReference type="Google" id="ProtNLM"/>
    </source>
</evidence>
<evidence type="ECO:0000313" key="3">
    <source>
        <dbReference type="EMBL" id="CAE7215164.1"/>
    </source>
</evidence>
<organism evidence="3 4">
    <name type="scientific">Symbiodinium natans</name>
    <dbReference type="NCBI Taxonomy" id="878477"/>
    <lineage>
        <taxon>Eukaryota</taxon>
        <taxon>Sar</taxon>
        <taxon>Alveolata</taxon>
        <taxon>Dinophyceae</taxon>
        <taxon>Suessiales</taxon>
        <taxon>Symbiodiniaceae</taxon>
        <taxon>Symbiodinium</taxon>
    </lineage>
</organism>
<evidence type="ECO:0000256" key="2">
    <source>
        <dbReference type="SAM" id="Phobius"/>
    </source>
</evidence>
<proteinExistence type="predicted"/>
<reference evidence="3" key="1">
    <citation type="submission" date="2021-02" db="EMBL/GenBank/DDBJ databases">
        <authorList>
            <person name="Dougan E. K."/>
            <person name="Rhodes N."/>
            <person name="Thang M."/>
            <person name="Chan C."/>
        </authorList>
    </citation>
    <scope>NUCLEOTIDE SEQUENCE</scope>
</reference>
<keyword evidence="4" id="KW-1185">Reference proteome</keyword>
<feature type="transmembrane region" description="Helical" evidence="2">
    <location>
        <begin position="46"/>
        <end position="68"/>
    </location>
</feature>
<dbReference type="AlphaFoldDB" id="A0A812JWB7"/>
<accession>A0A812JWB7</accession>
<gene>
    <name evidence="3" type="ORF">SNAT2548_LOCUS7525</name>
</gene>
<protein>
    <recommendedName>
        <fullName evidence="5">Reverse transcriptase domain-containing protein</fullName>
    </recommendedName>
</protein>